<protein>
    <submittedName>
        <fullName evidence="2">Aminopeptidase P family protein</fullName>
    </submittedName>
</protein>
<evidence type="ECO:0000313" key="2">
    <source>
        <dbReference type="EMBL" id="HJD40195.1"/>
    </source>
</evidence>
<reference evidence="2" key="1">
    <citation type="journal article" date="2021" name="PeerJ">
        <title>Extensive microbial diversity within the chicken gut microbiome revealed by metagenomics and culture.</title>
        <authorList>
            <person name="Gilroy R."/>
            <person name="Ravi A."/>
            <person name="Getino M."/>
            <person name="Pursley I."/>
            <person name="Horton D.L."/>
            <person name="Alikhan N.F."/>
            <person name="Baker D."/>
            <person name="Gharbi K."/>
            <person name="Hall N."/>
            <person name="Watson M."/>
            <person name="Adriaenssens E.M."/>
            <person name="Foster-Nyarko E."/>
            <person name="Jarju S."/>
            <person name="Secka A."/>
            <person name="Antonio M."/>
            <person name="Oren A."/>
            <person name="Chaudhuri R.R."/>
            <person name="La Ragione R."/>
            <person name="Hildebrand F."/>
            <person name="Pallen M.J."/>
        </authorList>
    </citation>
    <scope>NUCLEOTIDE SEQUENCE</scope>
    <source>
        <strain evidence="2">ChiW19-6364</strain>
    </source>
</reference>
<dbReference type="PANTHER" id="PTHR46112">
    <property type="entry name" value="AMINOPEPTIDASE"/>
    <property type="match status" value="1"/>
</dbReference>
<dbReference type="InterPro" id="IPR050659">
    <property type="entry name" value="Peptidase_M24B"/>
</dbReference>
<dbReference type="InterPro" id="IPR036005">
    <property type="entry name" value="Creatinase/aminopeptidase-like"/>
</dbReference>
<proteinExistence type="predicted"/>
<dbReference type="GO" id="GO:0004177">
    <property type="term" value="F:aminopeptidase activity"/>
    <property type="evidence" value="ECO:0007669"/>
    <property type="project" value="UniProtKB-KW"/>
</dbReference>
<organism evidence="2 3">
    <name type="scientific">Candidatus Blautia stercoripullorum</name>
    <dbReference type="NCBI Taxonomy" id="2838502"/>
    <lineage>
        <taxon>Bacteria</taxon>
        <taxon>Bacillati</taxon>
        <taxon>Bacillota</taxon>
        <taxon>Clostridia</taxon>
        <taxon>Lachnospirales</taxon>
        <taxon>Lachnospiraceae</taxon>
        <taxon>Blautia</taxon>
    </lineage>
</organism>
<dbReference type="SUPFAM" id="SSF55920">
    <property type="entry name" value="Creatinase/aminopeptidase"/>
    <property type="match status" value="1"/>
</dbReference>
<feature type="domain" description="Peptidase M24" evidence="1">
    <location>
        <begin position="4"/>
        <end position="220"/>
    </location>
</feature>
<dbReference type="EMBL" id="DWUX01000165">
    <property type="protein sequence ID" value="HJD40195.1"/>
    <property type="molecule type" value="Genomic_DNA"/>
</dbReference>
<dbReference type="PANTHER" id="PTHR46112:SF2">
    <property type="entry name" value="XAA-PRO AMINOPEPTIDASE P-RELATED"/>
    <property type="match status" value="1"/>
</dbReference>
<sequence length="229" mass="27027">MDHKAVQAIGKATMEYIKTVLKPGMNLKEVRRLCEEKMLELGADSFWYWNVGALVFSGKETTLSVSGREYATFDRVLQEEDIITIDLSPQREQIWGDYARTIILEKGKVVENIDGISNEEWRAGLRMEQKLHRELYDYVTADTTFEELFYYMNKRITDQGYINLDFLGNLGHSIEKRKEDRIYIEKGNQKELREVSYFTFEPHISRKNSQYGYKWENIYCLENGKLKEV</sequence>
<dbReference type="Proteomes" id="UP000823850">
    <property type="component" value="Unassembled WGS sequence"/>
</dbReference>
<name>A0A9D2RAI0_9FIRM</name>
<dbReference type="AlphaFoldDB" id="A0A9D2RAI0"/>
<gene>
    <name evidence="2" type="ORF">H9913_09210</name>
</gene>
<dbReference type="Gene3D" id="3.90.230.10">
    <property type="entry name" value="Creatinase/methionine aminopeptidase superfamily"/>
    <property type="match status" value="1"/>
</dbReference>
<dbReference type="Pfam" id="PF00557">
    <property type="entry name" value="Peptidase_M24"/>
    <property type="match status" value="1"/>
</dbReference>
<keyword evidence="2" id="KW-0031">Aminopeptidase</keyword>
<dbReference type="InterPro" id="IPR000994">
    <property type="entry name" value="Pept_M24"/>
</dbReference>
<accession>A0A9D2RAI0</accession>
<keyword evidence="2" id="KW-0645">Protease</keyword>
<reference evidence="2" key="2">
    <citation type="submission" date="2021-04" db="EMBL/GenBank/DDBJ databases">
        <authorList>
            <person name="Gilroy R."/>
        </authorList>
    </citation>
    <scope>NUCLEOTIDE SEQUENCE</scope>
    <source>
        <strain evidence="2">ChiW19-6364</strain>
    </source>
</reference>
<dbReference type="CDD" id="cd01066">
    <property type="entry name" value="APP_MetAP"/>
    <property type="match status" value="1"/>
</dbReference>
<evidence type="ECO:0000313" key="3">
    <source>
        <dbReference type="Proteomes" id="UP000823850"/>
    </source>
</evidence>
<evidence type="ECO:0000259" key="1">
    <source>
        <dbReference type="Pfam" id="PF00557"/>
    </source>
</evidence>
<comment type="caution">
    <text evidence="2">The sequence shown here is derived from an EMBL/GenBank/DDBJ whole genome shotgun (WGS) entry which is preliminary data.</text>
</comment>
<keyword evidence="2" id="KW-0378">Hydrolase</keyword>